<dbReference type="GO" id="GO:0044853">
    <property type="term" value="C:plasma membrane raft"/>
    <property type="evidence" value="ECO:0007669"/>
    <property type="project" value="TreeGrafter"/>
</dbReference>
<feature type="compositionally biased region" description="Basic and acidic residues" evidence="6">
    <location>
        <begin position="1"/>
        <end position="12"/>
    </location>
</feature>
<dbReference type="GO" id="GO:0007339">
    <property type="term" value="P:binding of sperm to zona pellucida"/>
    <property type="evidence" value="ECO:0007669"/>
    <property type="project" value="TreeGrafter"/>
</dbReference>
<feature type="domain" description="UPAR/Ly6" evidence="7">
    <location>
        <begin position="131"/>
        <end position="202"/>
    </location>
</feature>
<dbReference type="InterPro" id="IPR045860">
    <property type="entry name" value="Snake_toxin-like_sf"/>
</dbReference>
<evidence type="ECO:0000256" key="2">
    <source>
        <dbReference type="ARBA" id="ARBA00022475"/>
    </source>
</evidence>
<dbReference type="SUPFAM" id="SSF57302">
    <property type="entry name" value="Snake toxin-like"/>
    <property type="match status" value="1"/>
</dbReference>
<feature type="region of interest" description="Disordered" evidence="6">
    <location>
        <begin position="1"/>
        <end position="39"/>
    </location>
</feature>
<dbReference type="Pfam" id="PF00021">
    <property type="entry name" value="UPAR_LY6"/>
    <property type="match status" value="2"/>
</dbReference>
<evidence type="ECO:0000256" key="6">
    <source>
        <dbReference type="SAM" id="MobiDB-lite"/>
    </source>
</evidence>
<feature type="domain" description="UPAR/Ly6" evidence="7">
    <location>
        <begin position="223"/>
        <end position="301"/>
    </location>
</feature>
<dbReference type="STRING" id="1868482.ENSTSYP00000001338"/>
<organism evidence="8 9">
    <name type="scientific">Carlito syrichta</name>
    <name type="common">Philippine tarsier</name>
    <name type="synonym">Tarsius syrichta</name>
    <dbReference type="NCBI Taxonomy" id="1868482"/>
    <lineage>
        <taxon>Eukaryota</taxon>
        <taxon>Metazoa</taxon>
        <taxon>Chordata</taxon>
        <taxon>Craniata</taxon>
        <taxon>Vertebrata</taxon>
        <taxon>Euteleostomi</taxon>
        <taxon>Mammalia</taxon>
        <taxon>Eutheria</taxon>
        <taxon>Euarchontoglires</taxon>
        <taxon>Primates</taxon>
        <taxon>Haplorrhini</taxon>
        <taxon>Tarsiiformes</taxon>
        <taxon>Tarsiidae</taxon>
        <taxon>Carlito</taxon>
    </lineage>
</organism>
<dbReference type="CDD" id="cd23622">
    <property type="entry name" value="TFP_LU_ECD_TEX101_rpt1"/>
    <property type="match status" value="1"/>
</dbReference>
<proteinExistence type="predicted"/>
<dbReference type="Proteomes" id="UP000189704">
    <property type="component" value="Unplaced"/>
</dbReference>
<dbReference type="GeneID" id="103250940"/>
<dbReference type="PANTHER" id="PTHR16529:SF3">
    <property type="entry name" value="TESTIS-EXPRESSED PROTEIN 101"/>
    <property type="match status" value="1"/>
</dbReference>
<gene>
    <name evidence="9" type="primary">TEX101</name>
</gene>
<evidence type="ECO:0000256" key="5">
    <source>
        <dbReference type="ARBA" id="ARBA00023180"/>
    </source>
</evidence>
<dbReference type="AlphaFoldDB" id="A0A3Q0DPB8"/>
<evidence type="ECO:0000256" key="3">
    <source>
        <dbReference type="ARBA" id="ARBA00022729"/>
    </source>
</evidence>
<dbReference type="OrthoDB" id="9443273at2759"/>
<evidence type="ECO:0000313" key="8">
    <source>
        <dbReference type="Proteomes" id="UP000189704"/>
    </source>
</evidence>
<reference evidence="9" key="1">
    <citation type="submission" date="2025-08" db="UniProtKB">
        <authorList>
            <consortium name="RefSeq"/>
        </authorList>
    </citation>
    <scope>IDENTIFICATION</scope>
</reference>
<name>A0A3Q0DPB8_CARSF</name>
<dbReference type="KEGG" id="csyr:103250940"/>
<evidence type="ECO:0000313" key="9">
    <source>
        <dbReference type="RefSeq" id="XP_021563965.1"/>
    </source>
</evidence>
<keyword evidence="8" id="KW-1185">Reference proteome</keyword>
<evidence type="ECO:0000256" key="4">
    <source>
        <dbReference type="ARBA" id="ARBA00023136"/>
    </source>
</evidence>
<dbReference type="InterPro" id="IPR051899">
    <property type="entry name" value="Fert-Immune_med_protein"/>
</dbReference>
<sequence length="334" mass="36623">MGLGHEETRQVEEPETWDGMGPDKRLELKQGHPMNSSDAFATDQWGFECRVSLRDVREDEAVRGGVPEGSFSPDQLCPAPASLEEAMATRLVLSLLFFFLLGASSHSLTEDVHCYKGVSVNIEADPTNKFNWTAEEVETCDNGEFCQETILIIQAGAEVAIFATKGCITEQMAAVTFVQHTPPPGLMAISYNNYCEEFLCNDRNNINDFIRQQETPGTLEGGTLHCPTCVALGSCSSAPSLPCPSDTKRCYQGKLEIVGGGINTSVEVKGCIAEPGCRLMSKIPAVGPMLIKEMCPQQLLTRSRKAENGTSCLISIWWLQLLLPLLMQSFFHFS</sequence>
<dbReference type="Gene3D" id="2.10.60.10">
    <property type="entry name" value="CD59"/>
    <property type="match status" value="1"/>
</dbReference>
<protein>
    <submittedName>
        <fullName evidence="9">Testis-expressed protein 101</fullName>
    </submittedName>
</protein>
<dbReference type="PANTHER" id="PTHR16529">
    <property type="entry name" value="CD177 ANTIGEN"/>
    <property type="match status" value="1"/>
</dbReference>
<dbReference type="RefSeq" id="XP_021563965.1">
    <property type="nucleotide sequence ID" value="XM_021708290.1"/>
</dbReference>
<keyword evidence="3" id="KW-0732">Signal</keyword>
<feature type="compositionally biased region" description="Basic and acidic residues" evidence="6">
    <location>
        <begin position="21"/>
        <end position="30"/>
    </location>
</feature>
<comment type="subcellular location">
    <subcellularLocation>
        <location evidence="1">Cell membrane</location>
    </subcellularLocation>
</comment>
<evidence type="ECO:0000256" key="1">
    <source>
        <dbReference type="ARBA" id="ARBA00004236"/>
    </source>
</evidence>
<keyword evidence="5" id="KW-0325">Glycoprotein</keyword>
<dbReference type="InterPro" id="IPR016054">
    <property type="entry name" value="LY6_UPA_recep-like"/>
</dbReference>
<keyword evidence="2" id="KW-1003">Cell membrane</keyword>
<dbReference type="GO" id="GO:1901317">
    <property type="term" value="P:regulation of flagellated sperm motility"/>
    <property type="evidence" value="ECO:0007669"/>
    <property type="project" value="TreeGrafter"/>
</dbReference>
<dbReference type="CDD" id="cd23634">
    <property type="entry name" value="TFP_LU_ECD_TEX101_rpt2"/>
    <property type="match status" value="1"/>
</dbReference>
<keyword evidence="4" id="KW-0472">Membrane</keyword>
<accession>A0A3Q0DPB8</accession>
<evidence type="ECO:0000259" key="7">
    <source>
        <dbReference type="Pfam" id="PF00021"/>
    </source>
</evidence>
<dbReference type="CTD" id="83639"/>